<accession>A0A6J3M1D6</accession>
<feature type="non-terminal residue" evidence="3">
    <location>
        <position position="1"/>
    </location>
</feature>
<organism evidence="3">
    <name type="scientific">Dissoconium aciculare CBS 342.82</name>
    <dbReference type="NCBI Taxonomy" id="1314786"/>
    <lineage>
        <taxon>Eukaryota</taxon>
        <taxon>Fungi</taxon>
        <taxon>Dikarya</taxon>
        <taxon>Ascomycota</taxon>
        <taxon>Pezizomycotina</taxon>
        <taxon>Dothideomycetes</taxon>
        <taxon>Dothideomycetidae</taxon>
        <taxon>Mycosphaerellales</taxon>
        <taxon>Dissoconiaceae</taxon>
        <taxon>Dissoconium</taxon>
    </lineage>
</organism>
<dbReference type="InterPro" id="IPR051532">
    <property type="entry name" value="Ester_Hydrolysis_Enzymes"/>
</dbReference>
<dbReference type="InterPro" id="IPR036514">
    <property type="entry name" value="SGNH_hydro_sf"/>
</dbReference>
<dbReference type="RefSeq" id="XP_033458350.1">
    <property type="nucleotide sequence ID" value="XM_033600520.1"/>
</dbReference>
<gene>
    <name evidence="3" type="ORF">K489DRAFT_304810</name>
</gene>
<dbReference type="PANTHER" id="PTHR30383:SF5">
    <property type="entry name" value="SGNH HYDROLASE-TYPE ESTERASE DOMAIN-CONTAINING PROTEIN"/>
    <property type="match status" value="1"/>
</dbReference>
<proteinExistence type="predicted"/>
<reference evidence="3" key="2">
    <citation type="submission" date="2020-04" db="EMBL/GenBank/DDBJ databases">
        <authorList>
            <consortium name="NCBI Genome Project"/>
        </authorList>
    </citation>
    <scope>NUCLEOTIDE SEQUENCE</scope>
    <source>
        <strain evidence="3">CBS 342.82</strain>
    </source>
</reference>
<dbReference type="OrthoDB" id="3915838at2759"/>
<dbReference type="AlphaFoldDB" id="A0A6J3M1D6"/>
<dbReference type="InterPro" id="IPR013830">
    <property type="entry name" value="SGNH_hydro"/>
</dbReference>
<protein>
    <submittedName>
        <fullName evidence="3">Carbohydrate esterase family 3 protein</fullName>
    </submittedName>
</protein>
<dbReference type="Gene3D" id="3.40.50.1110">
    <property type="entry name" value="SGNH hydrolase"/>
    <property type="match status" value="1"/>
</dbReference>
<name>A0A6J3M1D6_9PEZI</name>
<dbReference type="Proteomes" id="UP000504637">
    <property type="component" value="Unplaced"/>
</dbReference>
<dbReference type="PANTHER" id="PTHR30383">
    <property type="entry name" value="THIOESTERASE 1/PROTEASE 1/LYSOPHOSPHOLIPASE L1"/>
    <property type="match status" value="1"/>
</dbReference>
<dbReference type="SUPFAM" id="SSF52266">
    <property type="entry name" value="SGNH hydrolase"/>
    <property type="match status" value="1"/>
</dbReference>
<reference evidence="3" key="1">
    <citation type="submission" date="2020-01" db="EMBL/GenBank/DDBJ databases">
        <authorList>
            <consortium name="DOE Joint Genome Institute"/>
            <person name="Haridas S."/>
            <person name="Albert R."/>
            <person name="Binder M."/>
            <person name="Bloem J."/>
            <person name="Labutti K."/>
            <person name="Salamov A."/>
            <person name="Andreopoulos B."/>
            <person name="Baker S.E."/>
            <person name="Barry K."/>
            <person name="Bills G."/>
            <person name="Bluhm B.H."/>
            <person name="Cannon C."/>
            <person name="Castanera R."/>
            <person name="Culley D.E."/>
            <person name="Daum C."/>
            <person name="Ezra D."/>
            <person name="Gonzalez J.B."/>
            <person name="Henrissat B."/>
            <person name="Kuo A."/>
            <person name="Liang C."/>
            <person name="Lipzen A."/>
            <person name="Lutzoni F."/>
            <person name="Magnuson J."/>
            <person name="Mondo S."/>
            <person name="Nolan M."/>
            <person name="Ohm R."/>
            <person name="Pangilinan J."/>
            <person name="Park H.-J."/>
            <person name="Ramirez L."/>
            <person name="Alfaro M."/>
            <person name="Sun H."/>
            <person name="Tritt A."/>
            <person name="Yoshinaga Y."/>
            <person name="Zwiers L.-H."/>
            <person name="Turgeon B.G."/>
            <person name="Goodwin S.B."/>
            <person name="Spatafora J.W."/>
            <person name="Crous P.W."/>
            <person name="Grigoriev I.V."/>
        </authorList>
    </citation>
    <scope>NUCLEOTIDE SEQUENCE</scope>
    <source>
        <strain evidence="3">CBS 342.82</strain>
    </source>
</reference>
<feature type="non-terminal residue" evidence="3">
    <location>
        <position position="215"/>
    </location>
</feature>
<dbReference type="GO" id="GO:0004622">
    <property type="term" value="F:phosphatidylcholine lysophospholipase activity"/>
    <property type="evidence" value="ECO:0007669"/>
    <property type="project" value="TreeGrafter"/>
</dbReference>
<evidence type="ECO:0000259" key="1">
    <source>
        <dbReference type="Pfam" id="PF13472"/>
    </source>
</evidence>
<evidence type="ECO:0000313" key="2">
    <source>
        <dbReference type="Proteomes" id="UP000504637"/>
    </source>
</evidence>
<reference evidence="3" key="3">
    <citation type="submission" date="2025-08" db="UniProtKB">
        <authorList>
            <consortium name="RefSeq"/>
        </authorList>
    </citation>
    <scope>IDENTIFICATION</scope>
    <source>
        <strain evidence="3">CBS 342.82</strain>
    </source>
</reference>
<feature type="domain" description="SGNH hydrolase-type esterase" evidence="1">
    <location>
        <begin position="10"/>
        <end position="190"/>
    </location>
</feature>
<keyword evidence="2" id="KW-1185">Reference proteome</keyword>
<sequence length="215" mass="23291">IDTPMRVLPIGDSITVGFKSSDNNGYRLDLRKLLVAAGKLVTFAGAQAAGENNNENRHEGYGGFTIDQIRQKVDIDGVLAQCPTVVLIHAGTNDIVLPGSHDLSDAPQRLDMLVTDVLDKCPASVILVAKIINCTLSTEDQAAIDSFNSAIPDMVSKHSRLGYKIRLVDQTNVGGKFLNDHIHPTDAGYNLMAQNWFQALQALPDSWIREAQIAG</sequence>
<dbReference type="Pfam" id="PF13472">
    <property type="entry name" value="Lipase_GDSL_2"/>
    <property type="match status" value="1"/>
</dbReference>
<dbReference type="CDD" id="cd01833">
    <property type="entry name" value="XynB_like"/>
    <property type="match status" value="1"/>
</dbReference>
<dbReference type="GeneID" id="54358320"/>
<evidence type="ECO:0000313" key="3">
    <source>
        <dbReference type="RefSeq" id="XP_033458350.1"/>
    </source>
</evidence>